<dbReference type="Pfam" id="PF24882">
    <property type="entry name" value="WHD_ORC2"/>
    <property type="match status" value="1"/>
</dbReference>
<keyword evidence="3 5" id="KW-0235">DNA replication</keyword>
<dbReference type="Pfam" id="PF04084">
    <property type="entry name" value="RecA-like_ORC2"/>
    <property type="match status" value="1"/>
</dbReference>
<evidence type="ECO:0000313" key="10">
    <source>
        <dbReference type="Proteomes" id="UP000605846"/>
    </source>
</evidence>
<dbReference type="GO" id="GO:0005664">
    <property type="term" value="C:nuclear origin of replication recognition complex"/>
    <property type="evidence" value="ECO:0007669"/>
    <property type="project" value="UniProtKB-UniRule"/>
</dbReference>
<dbReference type="EMBL" id="JABAYA010000195">
    <property type="protein sequence ID" value="KAF7722437.1"/>
    <property type="molecule type" value="Genomic_DNA"/>
</dbReference>
<accession>A0A8H7EN77</accession>
<feature type="compositionally biased region" description="Basic and acidic residues" evidence="6">
    <location>
        <begin position="197"/>
        <end position="208"/>
    </location>
</feature>
<feature type="region of interest" description="Disordered" evidence="6">
    <location>
        <begin position="58"/>
        <end position="214"/>
    </location>
</feature>
<gene>
    <name evidence="9" type="primary">ORC2</name>
    <name evidence="9" type="ORF">EC973_003139</name>
</gene>
<dbReference type="PANTHER" id="PTHR14052">
    <property type="entry name" value="ORIGIN RECOGNITION COMPLEX SUBUNIT 2"/>
    <property type="match status" value="1"/>
</dbReference>
<dbReference type="Proteomes" id="UP000605846">
    <property type="component" value="Unassembled WGS sequence"/>
</dbReference>
<feature type="compositionally biased region" description="Basic and acidic residues" evidence="6">
    <location>
        <begin position="58"/>
        <end position="70"/>
    </location>
</feature>
<feature type="domain" description="Origin recognition complex subunit 2 RecA-like" evidence="7">
    <location>
        <begin position="247"/>
        <end position="409"/>
    </location>
</feature>
<dbReference type="PANTHER" id="PTHR14052:SF0">
    <property type="entry name" value="ORIGIN RECOGNITION COMPLEX SUBUNIT 2"/>
    <property type="match status" value="1"/>
</dbReference>
<evidence type="ECO:0000256" key="3">
    <source>
        <dbReference type="ARBA" id="ARBA00022705"/>
    </source>
</evidence>
<evidence type="ECO:0000256" key="4">
    <source>
        <dbReference type="ARBA" id="ARBA00023242"/>
    </source>
</evidence>
<evidence type="ECO:0000313" key="9">
    <source>
        <dbReference type="EMBL" id="KAF7722437.1"/>
    </source>
</evidence>
<comment type="function">
    <text evidence="5">Component of the origin recognition complex (ORC) that binds origins of replication. DNA-binding is ATP-dependent. ORC is required to assemble the pre-replication complex necessary to initiate DNA replication.</text>
</comment>
<dbReference type="GO" id="GO:0006260">
    <property type="term" value="P:DNA replication"/>
    <property type="evidence" value="ECO:0007669"/>
    <property type="project" value="UniProtKB-UniRule"/>
</dbReference>
<reference evidence="9" key="1">
    <citation type="submission" date="2020-01" db="EMBL/GenBank/DDBJ databases">
        <title>Genome Sequencing of Three Apophysomyces-Like Fungal Strains Confirms a Novel Fungal Genus in the Mucoromycota with divergent Burkholderia-like Endosymbiotic Bacteria.</title>
        <authorList>
            <person name="Stajich J.E."/>
            <person name="Macias A.M."/>
            <person name="Carter-House D."/>
            <person name="Lovett B."/>
            <person name="Kasson L.R."/>
            <person name="Berry K."/>
            <person name="Grigoriev I."/>
            <person name="Chang Y."/>
            <person name="Spatafora J."/>
            <person name="Kasson M.T."/>
        </authorList>
    </citation>
    <scope>NUCLEOTIDE SEQUENCE</scope>
    <source>
        <strain evidence="9">NRRL A-21654</strain>
    </source>
</reference>
<evidence type="ECO:0000256" key="6">
    <source>
        <dbReference type="SAM" id="MobiDB-lite"/>
    </source>
</evidence>
<comment type="similarity">
    <text evidence="2 5">Belongs to the ORC2 family.</text>
</comment>
<feature type="compositionally biased region" description="Basic and acidic residues" evidence="6">
    <location>
        <begin position="145"/>
        <end position="156"/>
    </location>
</feature>
<keyword evidence="10" id="KW-1185">Reference proteome</keyword>
<evidence type="ECO:0000256" key="2">
    <source>
        <dbReference type="ARBA" id="ARBA00007421"/>
    </source>
</evidence>
<sequence>MKIKIEDDREIPTHIVSIVDSTTSQAEQALAKQRKIRQRKTRRTGVEMIADLGLTVDNKKTQNETKKVGDTDTDDAILLRKDVHGGELDDDDTADKENKDLSGKVMFGFTSKKGSMMKKAMEDTQEPEEREKAETPRKRRRSKKTDHPSDKSSMDHAKRRRIERQVELLNDNQRSEDEEDEDQISDDDDDDGEEREAEEKEGYERYFQDLHGSSKTSNNTLSKLAVLEPKEFHDILAAAPKKHKNDIDTLLMMHEQHFSQWFFEMHAGFNLLFYGFGSKRRLLNSFVQTMLTDGPVVVINGFFPTITIKDILIKILVHALDLTATGQIQDQVALVCDYFSRKDRKFDRLYLAIHNIDGMNLRNERTQTALSILANAPNIHVIGSVDHINSGLLWDNVKASRFNWIWHDATTFDDYIVETSFENSLLTRTGEVGGARGVRYVLASLTSNARGVFRILAENQLIEMEMSGNEHGRGNESTGLSYHRYYQLCREQFYVSTDLALRSQLTEFRDHKIINSKRLVDGTEVFYIPLDKSTLCSIIENMN</sequence>
<evidence type="ECO:0000256" key="5">
    <source>
        <dbReference type="RuleBase" id="RU368084"/>
    </source>
</evidence>
<dbReference type="OrthoDB" id="346673at2759"/>
<dbReference type="InterPro" id="IPR056772">
    <property type="entry name" value="RecA-like_ORC2"/>
</dbReference>
<dbReference type="AlphaFoldDB" id="A0A8H7EN77"/>
<feature type="compositionally biased region" description="Acidic residues" evidence="6">
    <location>
        <begin position="176"/>
        <end position="196"/>
    </location>
</feature>
<dbReference type="InterPro" id="IPR007220">
    <property type="entry name" value="ORC2"/>
</dbReference>
<feature type="compositionally biased region" description="Basic and acidic residues" evidence="6">
    <location>
        <begin position="119"/>
        <end position="136"/>
    </location>
</feature>
<protein>
    <recommendedName>
        <fullName evidence="5">Origin recognition complex subunit 2</fullName>
    </recommendedName>
</protein>
<evidence type="ECO:0000259" key="8">
    <source>
        <dbReference type="Pfam" id="PF24882"/>
    </source>
</evidence>
<feature type="domain" description="Origin recognition complex subunit 2 winged-helix" evidence="8">
    <location>
        <begin position="473"/>
        <end position="533"/>
    </location>
</feature>
<feature type="compositionally biased region" description="Basic and acidic residues" evidence="6">
    <location>
        <begin position="77"/>
        <end position="87"/>
    </location>
</feature>
<comment type="subunit">
    <text evidence="5">Component of the origin recognition complex (ORC).</text>
</comment>
<proteinExistence type="inferred from homology"/>
<organism evidence="9 10">
    <name type="scientific">Apophysomyces ossiformis</name>
    <dbReference type="NCBI Taxonomy" id="679940"/>
    <lineage>
        <taxon>Eukaryota</taxon>
        <taxon>Fungi</taxon>
        <taxon>Fungi incertae sedis</taxon>
        <taxon>Mucoromycota</taxon>
        <taxon>Mucoromycotina</taxon>
        <taxon>Mucoromycetes</taxon>
        <taxon>Mucorales</taxon>
        <taxon>Mucorineae</taxon>
        <taxon>Mucoraceae</taxon>
        <taxon>Apophysomyces</taxon>
    </lineage>
</organism>
<name>A0A8H7EN77_9FUNG</name>
<dbReference type="InterPro" id="IPR056773">
    <property type="entry name" value="WHD_ORC2"/>
</dbReference>
<dbReference type="GO" id="GO:0003688">
    <property type="term" value="F:DNA replication origin binding"/>
    <property type="evidence" value="ECO:0007669"/>
    <property type="project" value="UniProtKB-UniRule"/>
</dbReference>
<comment type="subcellular location">
    <subcellularLocation>
        <location evidence="1 5">Nucleus</location>
    </subcellularLocation>
</comment>
<keyword evidence="4 5" id="KW-0539">Nucleus</keyword>
<evidence type="ECO:0000256" key="1">
    <source>
        <dbReference type="ARBA" id="ARBA00004123"/>
    </source>
</evidence>
<comment type="caution">
    <text evidence="9">The sequence shown here is derived from an EMBL/GenBank/DDBJ whole genome shotgun (WGS) entry which is preliminary data.</text>
</comment>
<evidence type="ECO:0000259" key="7">
    <source>
        <dbReference type="Pfam" id="PF04084"/>
    </source>
</evidence>